<proteinExistence type="inferred from homology"/>
<organism evidence="6 7">
    <name type="scientific">Melioribacter roseus (strain DSM 23840 / JCM 17771 / VKM B-2668 / P3M-2)</name>
    <dbReference type="NCBI Taxonomy" id="1191523"/>
    <lineage>
        <taxon>Bacteria</taxon>
        <taxon>Pseudomonadati</taxon>
        <taxon>Ignavibacteriota</taxon>
        <taxon>Ignavibacteria</taxon>
        <taxon>Ignavibacteriales</taxon>
        <taxon>Melioribacteraceae</taxon>
        <taxon>Melioribacter</taxon>
    </lineage>
</organism>
<feature type="transmembrane region" description="Helical" evidence="5">
    <location>
        <begin position="78"/>
        <end position="99"/>
    </location>
</feature>
<evidence type="ECO:0000313" key="6">
    <source>
        <dbReference type="EMBL" id="AFN73291.1"/>
    </source>
</evidence>
<dbReference type="PRINTS" id="PR01840">
    <property type="entry name" value="TATCFAMILY"/>
</dbReference>
<dbReference type="Proteomes" id="UP000009011">
    <property type="component" value="Chromosome"/>
</dbReference>
<accession>I6ZZY4</accession>
<comment type="similarity">
    <text evidence="5">Belongs to the TatC family.</text>
</comment>
<dbReference type="EMBL" id="CP003557">
    <property type="protein sequence ID" value="AFN73291.1"/>
    <property type="molecule type" value="Genomic_DNA"/>
</dbReference>
<dbReference type="KEGG" id="mro:MROS_0047"/>
<dbReference type="eggNOG" id="COG0805">
    <property type="taxonomic scope" value="Bacteria"/>
</dbReference>
<dbReference type="HAMAP" id="MF_00902">
    <property type="entry name" value="TatC"/>
    <property type="match status" value="1"/>
</dbReference>
<comment type="function">
    <text evidence="5">Part of the twin-arginine translocation (Tat) system that transports large folded proteins containing a characteristic twin-arginine motif in their signal peptide across membranes.</text>
</comment>
<evidence type="ECO:0000256" key="5">
    <source>
        <dbReference type="HAMAP-Rule" id="MF_00902"/>
    </source>
</evidence>
<keyword evidence="2 5" id="KW-0812">Transmembrane</keyword>
<dbReference type="HOGENOM" id="CLU_031942_3_2_10"/>
<name>I6ZZY4_MELRP</name>
<comment type="subunit">
    <text evidence="5">Forms a complex with TatA.</text>
</comment>
<evidence type="ECO:0000313" key="7">
    <source>
        <dbReference type="Proteomes" id="UP000009011"/>
    </source>
</evidence>
<sequence length="251" mass="28549">MADDTKLLNEENESGEVEMTFLEHLEELRWRIIYSLIGILIGAIIAWVFIDFIIDGILLLPARQSHIKLQNLRPFGQLFLYFQVAIIVGLIFSFPNVVYQFWKFIAPALKENEKKYITSIVIFTTFCFLAGVVFAYFVMLPLTLKFAAEFGSEAIENNFAIDEYFSIILSVIIGAGLVFELPMLSFFLTKIGILNPGIMRRYRRHAIVAILILAAILTPGTDPVSQIILAVPLVFLYEISILVSKIFQKKN</sequence>
<dbReference type="PANTHER" id="PTHR30371:SF0">
    <property type="entry name" value="SEC-INDEPENDENT PROTEIN TRANSLOCASE PROTEIN TATC, CHLOROPLASTIC-RELATED"/>
    <property type="match status" value="1"/>
</dbReference>
<evidence type="ECO:0000256" key="2">
    <source>
        <dbReference type="ARBA" id="ARBA00022692"/>
    </source>
</evidence>
<feature type="transmembrane region" description="Helical" evidence="5">
    <location>
        <begin position="120"/>
        <end position="144"/>
    </location>
</feature>
<dbReference type="InterPro" id="IPR002033">
    <property type="entry name" value="TatC"/>
</dbReference>
<evidence type="ECO:0000256" key="3">
    <source>
        <dbReference type="ARBA" id="ARBA00022989"/>
    </source>
</evidence>
<keyword evidence="4 5" id="KW-0472">Membrane</keyword>
<dbReference type="Pfam" id="PF00902">
    <property type="entry name" value="TatC"/>
    <property type="match status" value="1"/>
</dbReference>
<keyword evidence="7" id="KW-1185">Reference proteome</keyword>
<dbReference type="GO" id="GO:0033281">
    <property type="term" value="C:TAT protein transport complex"/>
    <property type="evidence" value="ECO:0007669"/>
    <property type="project" value="UniProtKB-UniRule"/>
</dbReference>
<keyword evidence="5" id="KW-0813">Transport</keyword>
<feature type="transmembrane region" description="Helical" evidence="5">
    <location>
        <begin position="32"/>
        <end position="58"/>
    </location>
</feature>
<evidence type="ECO:0000256" key="4">
    <source>
        <dbReference type="ARBA" id="ARBA00023136"/>
    </source>
</evidence>
<protein>
    <recommendedName>
        <fullName evidence="5">Sec-independent protein translocase protein TatC</fullName>
    </recommendedName>
</protein>
<dbReference type="PANTHER" id="PTHR30371">
    <property type="entry name" value="SEC-INDEPENDENT PROTEIN TRANSLOCASE PROTEIN TATC"/>
    <property type="match status" value="1"/>
</dbReference>
<feature type="transmembrane region" description="Helical" evidence="5">
    <location>
        <begin position="227"/>
        <end position="247"/>
    </location>
</feature>
<feature type="transmembrane region" description="Helical" evidence="5">
    <location>
        <begin position="164"/>
        <end position="184"/>
    </location>
</feature>
<comment type="subcellular location">
    <subcellularLocation>
        <location evidence="1">Membrane</location>
        <topology evidence="1">Multi-pass membrane protein</topology>
    </subcellularLocation>
</comment>
<dbReference type="AlphaFoldDB" id="I6ZZY4"/>
<evidence type="ECO:0000256" key="1">
    <source>
        <dbReference type="ARBA" id="ARBA00004141"/>
    </source>
</evidence>
<dbReference type="PATRIC" id="fig|1191523.3.peg.49"/>
<keyword evidence="5" id="KW-0811">Translocation</keyword>
<dbReference type="STRING" id="1191523.MROS_0047"/>
<dbReference type="NCBIfam" id="TIGR00945">
    <property type="entry name" value="tatC"/>
    <property type="match status" value="1"/>
</dbReference>
<dbReference type="GO" id="GO:0009977">
    <property type="term" value="F:proton motive force dependent protein transmembrane transporter activity"/>
    <property type="evidence" value="ECO:0007669"/>
    <property type="project" value="TreeGrafter"/>
</dbReference>
<dbReference type="GO" id="GO:0065002">
    <property type="term" value="P:intracellular protein transmembrane transport"/>
    <property type="evidence" value="ECO:0007669"/>
    <property type="project" value="TreeGrafter"/>
</dbReference>
<feature type="transmembrane region" description="Helical" evidence="5">
    <location>
        <begin position="205"/>
        <end position="221"/>
    </location>
</feature>
<gene>
    <name evidence="5" type="primary">tatC</name>
    <name evidence="6" type="ordered locus">MROS_0047</name>
</gene>
<keyword evidence="5" id="KW-0653">Protein transport</keyword>
<keyword evidence="3 5" id="KW-1133">Transmembrane helix</keyword>
<dbReference type="GO" id="GO:0043953">
    <property type="term" value="P:protein transport by the Tat complex"/>
    <property type="evidence" value="ECO:0007669"/>
    <property type="project" value="UniProtKB-UniRule"/>
</dbReference>
<reference evidence="6 7" key="1">
    <citation type="journal article" date="2013" name="PLoS ONE">
        <title>Genomic analysis of Melioribacter roseus, facultatively anaerobic organotrophic bacterium representing a novel deep lineage within Bacteriodetes/Chlorobi group.</title>
        <authorList>
            <person name="Kadnikov V.V."/>
            <person name="Mardanov A.V."/>
            <person name="Podosokorskaya O.A."/>
            <person name="Gavrilov S.N."/>
            <person name="Kublanov I.V."/>
            <person name="Beletsky A.V."/>
            <person name="Bonch-Osmolovskaya E.A."/>
            <person name="Ravin N.V."/>
        </authorList>
    </citation>
    <scope>NUCLEOTIDE SEQUENCE [LARGE SCALE GENOMIC DNA]</scope>
    <source>
        <strain evidence="7">JCM 17771 / P3M-2</strain>
    </source>
</reference>
<dbReference type="RefSeq" id="WP_014854728.1">
    <property type="nucleotide sequence ID" value="NC_018178.1"/>
</dbReference>
<keyword evidence="5" id="KW-1003">Cell membrane</keyword>